<reference evidence="2 3" key="1">
    <citation type="submission" date="2023-01" db="EMBL/GenBank/DDBJ databases">
        <authorList>
            <person name="Kreplak J."/>
        </authorList>
    </citation>
    <scope>NUCLEOTIDE SEQUENCE [LARGE SCALE GENOMIC DNA]</scope>
</reference>
<dbReference type="AlphaFoldDB" id="A0AAV1APP3"/>
<sequence>MSISLSQRTLSLPPFQLLPVGSRDSRLSRSASTTVSSDSGTPKSPQRNSPSLHPLMPATETSCSRDLENRTGYKTFKLVSCSQLECQNDEEKSLLIVLQQLDMNTSSGSFFEIDKISTHHDDLEILLFRTPAAFETLRFISPYRAFKIEYHNASDPSKTLHLRL</sequence>
<feature type="compositionally biased region" description="Low complexity" evidence="1">
    <location>
        <begin position="28"/>
        <end position="39"/>
    </location>
</feature>
<gene>
    <name evidence="2" type="ORF">VFH_V034400</name>
</gene>
<name>A0AAV1APP3_VICFA</name>
<feature type="region of interest" description="Disordered" evidence="1">
    <location>
        <begin position="21"/>
        <end position="64"/>
    </location>
</feature>
<dbReference type="Proteomes" id="UP001157006">
    <property type="component" value="Chromosome 5"/>
</dbReference>
<keyword evidence="3" id="KW-1185">Reference proteome</keyword>
<evidence type="ECO:0000313" key="3">
    <source>
        <dbReference type="Proteomes" id="UP001157006"/>
    </source>
</evidence>
<dbReference type="EMBL" id="OX451740">
    <property type="protein sequence ID" value="CAI8612440.1"/>
    <property type="molecule type" value="Genomic_DNA"/>
</dbReference>
<organism evidence="2 3">
    <name type="scientific">Vicia faba</name>
    <name type="common">Broad bean</name>
    <name type="synonym">Faba vulgaris</name>
    <dbReference type="NCBI Taxonomy" id="3906"/>
    <lineage>
        <taxon>Eukaryota</taxon>
        <taxon>Viridiplantae</taxon>
        <taxon>Streptophyta</taxon>
        <taxon>Embryophyta</taxon>
        <taxon>Tracheophyta</taxon>
        <taxon>Spermatophyta</taxon>
        <taxon>Magnoliopsida</taxon>
        <taxon>eudicotyledons</taxon>
        <taxon>Gunneridae</taxon>
        <taxon>Pentapetalae</taxon>
        <taxon>rosids</taxon>
        <taxon>fabids</taxon>
        <taxon>Fabales</taxon>
        <taxon>Fabaceae</taxon>
        <taxon>Papilionoideae</taxon>
        <taxon>50 kb inversion clade</taxon>
        <taxon>NPAAA clade</taxon>
        <taxon>Hologalegina</taxon>
        <taxon>IRL clade</taxon>
        <taxon>Fabeae</taxon>
        <taxon>Vicia</taxon>
    </lineage>
</organism>
<evidence type="ECO:0000313" key="2">
    <source>
        <dbReference type="EMBL" id="CAI8612440.1"/>
    </source>
</evidence>
<feature type="compositionally biased region" description="Polar residues" evidence="1">
    <location>
        <begin position="40"/>
        <end position="51"/>
    </location>
</feature>
<proteinExistence type="predicted"/>
<protein>
    <submittedName>
        <fullName evidence="2">Uncharacterized protein</fullName>
    </submittedName>
</protein>
<accession>A0AAV1APP3</accession>
<evidence type="ECO:0000256" key="1">
    <source>
        <dbReference type="SAM" id="MobiDB-lite"/>
    </source>
</evidence>